<name>A0A6N7PHK2_9BACT</name>
<dbReference type="RefSeq" id="WP_153818450.1">
    <property type="nucleotide sequence ID" value="NZ_WJIE01000002.1"/>
</dbReference>
<feature type="compositionally biased region" description="Low complexity" evidence="1">
    <location>
        <begin position="332"/>
        <end position="341"/>
    </location>
</feature>
<dbReference type="SUPFAM" id="SSF48452">
    <property type="entry name" value="TPR-like"/>
    <property type="match status" value="1"/>
</dbReference>
<sequence>MSERQGIIVGLASARGGVGRAMAVANVGALLAQKGKRVLVVDLAVDEPALERYFQGRGEGRRGAGVVGFFEAVRAAVSPLTLGRARETPPEAAVRAGVTQLLEGAGIRVVPLKLGGAPAEVHYWPAEGVRSAVARGRVIEECPWLLAPLGQALRARYDEVLVNVPSGRTEATALLAAHLVDKLVLLVDDASLEEAIELGRFAHARRGIVDAGRPLAIFPLLVRVEEGASGRAFVEEAKEQLEGLIYETTHVMGRDLGPYLGLATIPWNERAARGAAIAAEFESTADPKSLAHAYLRFVQCLRRQSPLDVGEAARPSSRDLWAAIEARRGRSGPDSSPPSSRLFAEDRGSSPPPPPSRVPPSVRFIEGDPFVRAAALRAEGNVRAARKVYLDITRGEVRDEGGSREVARALVALGDLSIESGEPSVSEYSEVIRRFFPRRFEDREFLTSVLLASYRQGKFHAGREQWAEACKHLGMALELGEEMRLVEEPPWLAAVLVDAAHAAGVCCQELGWDDTAVNHFAMACAAAQAREGIGFRAVEAASLCGTIFSAGRLGAHERALEAAMELARRANTPAAASMAAAIVLGAANAAATLGLAGHTSQAAAALGVLRERLAGVKESPHFEIAAAVACNEVTVLDAAGRHEEAAARMAEVRARLAGSLHLPVLSALCAAECSHAITLATRGEARRASEALFALRERLGRVWLRLDAGAGLIALLSGVSYSLSCVLEREGRVDEARAALAEASLRARWDDPRRPRILGRAGLALLRVAAMLQGFGVTAGEASFELARRNLREAAEHDGSDPFLLGCAGILALIRADEDEARGLLEKAYTRGGEVVLARALSAVRAAMKPHDGGLVREIGSRIESIPAETREALRALDPSGLAWLCALAGATAAAPRKPVAVVGAEAAESALERANTRAIRTHAAPVCRPDTSLGVEPPIPWLSCPLLLLERQDEGGTAKASLAPGRARDEAPEAPPRVLFPAPIAGPVGDVVGALGALYAGTLALRAAVRRTSEGGQEATELVDAFRGEDGEPVVRVFADDPAEEVLIANGSEASLVRRGYVITRSTIEETPYVALTALLGEGLGRAFDVVVSGEEARPWMAVIAAVPRKQRAGCARARIEVDRVLVARGDLGAIRRVMVWDARGVEHRFTVEGIARVELGPRDCRPPARSLDEAFGGPATKR</sequence>
<feature type="domain" description="CobQ/CobB/MinD/ParA nucleotide binding" evidence="2">
    <location>
        <begin position="11"/>
        <end position="80"/>
    </location>
</feature>
<evidence type="ECO:0000259" key="2">
    <source>
        <dbReference type="Pfam" id="PF01656"/>
    </source>
</evidence>
<accession>A0A6N7PHK2</accession>
<dbReference type="Gene3D" id="3.40.50.300">
    <property type="entry name" value="P-loop containing nucleotide triphosphate hydrolases"/>
    <property type="match status" value="1"/>
</dbReference>
<dbReference type="Pfam" id="PF01656">
    <property type="entry name" value="CbiA"/>
    <property type="match status" value="1"/>
</dbReference>
<organism evidence="3 4">
    <name type="scientific">Polyangium spumosum</name>
    <dbReference type="NCBI Taxonomy" id="889282"/>
    <lineage>
        <taxon>Bacteria</taxon>
        <taxon>Pseudomonadati</taxon>
        <taxon>Myxococcota</taxon>
        <taxon>Polyangia</taxon>
        <taxon>Polyangiales</taxon>
        <taxon>Polyangiaceae</taxon>
        <taxon>Polyangium</taxon>
    </lineage>
</organism>
<feature type="region of interest" description="Disordered" evidence="1">
    <location>
        <begin position="326"/>
        <end position="361"/>
    </location>
</feature>
<dbReference type="InterPro" id="IPR002586">
    <property type="entry name" value="CobQ/CobB/MinD/ParA_Nub-bd_dom"/>
</dbReference>
<dbReference type="InterPro" id="IPR011990">
    <property type="entry name" value="TPR-like_helical_dom_sf"/>
</dbReference>
<proteinExistence type="predicted"/>
<dbReference type="SUPFAM" id="SSF52540">
    <property type="entry name" value="P-loop containing nucleoside triphosphate hydrolases"/>
    <property type="match status" value="1"/>
</dbReference>
<evidence type="ECO:0000313" key="4">
    <source>
        <dbReference type="Proteomes" id="UP000440224"/>
    </source>
</evidence>
<evidence type="ECO:0000313" key="3">
    <source>
        <dbReference type="EMBL" id="MRG91553.1"/>
    </source>
</evidence>
<dbReference type="Proteomes" id="UP000440224">
    <property type="component" value="Unassembled WGS sequence"/>
</dbReference>
<reference evidence="3 4" key="1">
    <citation type="submission" date="2019-10" db="EMBL/GenBank/DDBJ databases">
        <title>A soil myxobacterium in the family Polyangiaceae.</title>
        <authorList>
            <person name="Li Y."/>
            <person name="Wang J."/>
        </authorList>
    </citation>
    <scope>NUCLEOTIDE SEQUENCE [LARGE SCALE GENOMIC DNA]</scope>
    <source>
        <strain evidence="3 4">DSM 14734</strain>
    </source>
</reference>
<evidence type="ECO:0000256" key="1">
    <source>
        <dbReference type="SAM" id="MobiDB-lite"/>
    </source>
</evidence>
<keyword evidence="4" id="KW-1185">Reference proteome</keyword>
<gene>
    <name evidence="3" type="ORF">GF068_06395</name>
</gene>
<dbReference type="InterPro" id="IPR027417">
    <property type="entry name" value="P-loop_NTPase"/>
</dbReference>
<dbReference type="EMBL" id="WJIE01000002">
    <property type="protein sequence ID" value="MRG91553.1"/>
    <property type="molecule type" value="Genomic_DNA"/>
</dbReference>
<feature type="region of interest" description="Disordered" evidence="1">
    <location>
        <begin position="956"/>
        <end position="975"/>
    </location>
</feature>
<dbReference type="AlphaFoldDB" id="A0A6N7PHK2"/>
<dbReference type="OrthoDB" id="4287477at2"/>
<protein>
    <recommendedName>
        <fullName evidence="2">CobQ/CobB/MinD/ParA nucleotide binding domain-containing protein</fullName>
    </recommendedName>
</protein>
<comment type="caution">
    <text evidence="3">The sequence shown here is derived from an EMBL/GenBank/DDBJ whole genome shotgun (WGS) entry which is preliminary data.</text>
</comment>